<evidence type="ECO:0000313" key="1">
    <source>
        <dbReference type="EMBL" id="PTM58383.1"/>
    </source>
</evidence>
<dbReference type="Proteomes" id="UP000241639">
    <property type="component" value="Unassembled WGS sequence"/>
</dbReference>
<evidence type="ECO:0000313" key="2">
    <source>
        <dbReference type="Proteomes" id="UP000241639"/>
    </source>
</evidence>
<reference evidence="1 2" key="1">
    <citation type="submission" date="2018-04" db="EMBL/GenBank/DDBJ databases">
        <title>Genomic Encyclopedia of Archaeal and Bacterial Type Strains, Phase II (KMG-II): from individual species to whole genera.</title>
        <authorList>
            <person name="Goeker M."/>
        </authorList>
    </citation>
    <scope>NUCLEOTIDE SEQUENCE [LARGE SCALE GENOMIC DNA]</scope>
    <source>
        <strain evidence="1 2">DSM 45169</strain>
    </source>
</reference>
<keyword evidence="2" id="KW-1185">Reference proteome</keyword>
<sequence>MHVFSLPWREAFEQVEAAMEGEAEERLWQRYCTELPIMAQGRKKPPSYKEYKDDIERKVKAAAQARALALQPGRIISMEEHARRYLQPGNNPRLVKKGG</sequence>
<dbReference type="RefSeq" id="WP_107725195.1">
    <property type="nucleotide sequence ID" value="NZ_PZZP01000001.1"/>
</dbReference>
<protein>
    <submittedName>
        <fullName evidence="1">Uncharacterized protein</fullName>
    </submittedName>
</protein>
<accession>A0A2T4Z911</accession>
<organism evidence="1 2">
    <name type="scientific">Desmospora activa DSM 45169</name>
    <dbReference type="NCBI Taxonomy" id="1121389"/>
    <lineage>
        <taxon>Bacteria</taxon>
        <taxon>Bacillati</taxon>
        <taxon>Bacillota</taxon>
        <taxon>Bacilli</taxon>
        <taxon>Bacillales</taxon>
        <taxon>Thermoactinomycetaceae</taxon>
        <taxon>Desmospora</taxon>
    </lineage>
</organism>
<dbReference type="AlphaFoldDB" id="A0A2T4Z911"/>
<proteinExistence type="predicted"/>
<gene>
    <name evidence="1" type="ORF">C8J48_0965</name>
</gene>
<comment type="caution">
    <text evidence="1">The sequence shown here is derived from an EMBL/GenBank/DDBJ whole genome shotgun (WGS) entry which is preliminary data.</text>
</comment>
<dbReference type="EMBL" id="PZZP01000001">
    <property type="protein sequence ID" value="PTM58383.1"/>
    <property type="molecule type" value="Genomic_DNA"/>
</dbReference>
<name>A0A2T4Z911_9BACL</name>